<gene>
    <name evidence="9" type="ORF">WJX81_000658</name>
</gene>
<dbReference type="Proteomes" id="UP001445335">
    <property type="component" value="Unassembled WGS sequence"/>
</dbReference>
<dbReference type="InterPro" id="IPR034143">
    <property type="entry name" value="snRNP70_RRM"/>
</dbReference>
<dbReference type="GO" id="GO:0003729">
    <property type="term" value="F:mRNA binding"/>
    <property type="evidence" value="ECO:0007669"/>
    <property type="project" value="TreeGrafter"/>
</dbReference>
<dbReference type="InterPro" id="IPR022023">
    <property type="entry name" value="U1snRNP70_N"/>
</dbReference>
<feature type="domain" description="RRM" evidence="8">
    <location>
        <begin position="167"/>
        <end position="245"/>
    </location>
</feature>
<dbReference type="GO" id="GO:0030619">
    <property type="term" value="F:U1 snRNA binding"/>
    <property type="evidence" value="ECO:0007669"/>
    <property type="project" value="InterPro"/>
</dbReference>
<dbReference type="InterPro" id="IPR000504">
    <property type="entry name" value="RRM_dom"/>
</dbReference>
<keyword evidence="2 5" id="KW-0694">RNA-binding</keyword>
<reference evidence="9 10" key="1">
    <citation type="journal article" date="2024" name="Nat. Commun.">
        <title>Phylogenomics reveals the evolutionary origins of lichenization in chlorophyte algae.</title>
        <authorList>
            <person name="Puginier C."/>
            <person name="Libourel C."/>
            <person name="Otte J."/>
            <person name="Skaloud P."/>
            <person name="Haon M."/>
            <person name="Grisel S."/>
            <person name="Petersen M."/>
            <person name="Berrin J.G."/>
            <person name="Delaux P.M."/>
            <person name="Dal Grande F."/>
            <person name="Keller J."/>
        </authorList>
    </citation>
    <scope>NUCLEOTIDE SEQUENCE [LARGE SCALE GENOMIC DNA]</scope>
    <source>
        <strain evidence="9 10">SAG 245.80</strain>
    </source>
</reference>
<keyword evidence="3" id="KW-0539">Nucleus</keyword>
<evidence type="ECO:0000256" key="1">
    <source>
        <dbReference type="ARBA" id="ARBA00004123"/>
    </source>
</evidence>
<dbReference type="Pfam" id="PF00076">
    <property type="entry name" value="RRM_1"/>
    <property type="match status" value="1"/>
</dbReference>
<sequence length="475" mass="54794">MMGQRPPCEVQRRGGRAHGAGGGSSADQLSKEAAERKLKEGISGHRTGLPKKLLELFEPRDAIEFKPPLCKRAPKVPYSGIGSMVGLFAAPGDSEYEPEPAAPRPLSPRRFRNPELAAQARVDAESKAEKKLRVAAQKIARAQEQIEAGLKEWDPAKDPEAAGDPFKTLFVGRISYEATEKKLRREFEEYGPVKRIRLVQEKETGKPRGYAFIEYESKADMKTAYKMADGRKIEGKRVTVDVERGRTVPNWRPRRFGGGKGGETRIAKLSKAAKAAAALLPPGAAPPAALLPPPPAAPREPDRDRDRERERERERDREKEKEKERERTKERPPTRERERERDRDGRSEPRERDAPPRERERERDGAERGDRDRERGDRKRERDREDGERGSERKRERPDGDRDGRRREKGGEREEGEHRDGRERKRERDVAREENGERRRERDDRLSKRHREDDRERHRDDDRSASGRRRERDLA</sequence>
<feature type="compositionally biased region" description="Pro residues" evidence="7">
    <location>
        <begin position="283"/>
        <end position="298"/>
    </location>
</feature>
<feature type="compositionally biased region" description="Basic and acidic residues" evidence="7">
    <location>
        <begin position="299"/>
        <end position="475"/>
    </location>
</feature>
<feature type="region of interest" description="Disordered" evidence="7">
    <location>
        <begin position="1"/>
        <end position="45"/>
    </location>
</feature>
<accession>A0AAW1QL82</accession>
<proteinExistence type="predicted"/>
<evidence type="ECO:0000256" key="2">
    <source>
        <dbReference type="ARBA" id="ARBA00022884"/>
    </source>
</evidence>
<evidence type="ECO:0000313" key="9">
    <source>
        <dbReference type="EMBL" id="KAK9822157.1"/>
    </source>
</evidence>
<dbReference type="EMBL" id="JALJOU010000091">
    <property type="protein sequence ID" value="KAK9822157.1"/>
    <property type="molecule type" value="Genomic_DNA"/>
</dbReference>
<organism evidence="9 10">
    <name type="scientific">Elliptochloris bilobata</name>
    <dbReference type="NCBI Taxonomy" id="381761"/>
    <lineage>
        <taxon>Eukaryota</taxon>
        <taxon>Viridiplantae</taxon>
        <taxon>Chlorophyta</taxon>
        <taxon>core chlorophytes</taxon>
        <taxon>Trebouxiophyceae</taxon>
        <taxon>Trebouxiophyceae incertae sedis</taxon>
        <taxon>Elliptochloris clade</taxon>
        <taxon>Elliptochloris</taxon>
    </lineage>
</organism>
<dbReference type="GO" id="GO:0071011">
    <property type="term" value="C:precatalytic spliceosome"/>
    <property type="evidence" value="ECO:0007669"/>
    <property type="project" value="TreeGrafter"/>
</dbReference>
<keyword evidence="10" id="KW-1185">Reference proteome</keyword>
<dbReference type="PANTHER" id="PTHR13952">
    <property type="entry name" value="U1 SMALL NUCLEAR RIBONUCLEOPROTEIN 70 KD"/>
    <property type="match status" value="1"/>
</dbReference>
<evidence type="ECO:0000256" key="7">
    <source>
        <dbReference type="SAM" id="MobiDB-lite"/>
    </source>
</evidence>
<name>A0AAW1QL82_9CHLO</name>
<dbReference type="PROSITE" id="PS50102">
    <property type="entry name" value="RRM"/>
    <property type="match status" value="1"/>
</dbReference>
<dbReference type="Pfam" id="PF12220">
    <property type="entry name" value="U1snRNP70_N"/>
    <property type="match status" value="1"/>
</dbReference>
<keyword evidence="4" id="KW-0687">Ribonucleoprotein</keyword>
<dbReference type="FunFam" id="3.30.70.330:FF:000132">
    <property type="entry name" value="Small nuclear ribonucleoprotein U11/U12 subunit 35"/>
    <property type="match status" value="1"/>
</dbReference>
<dbReference type="CDD" id="cd12236">
    <property type="entry name" value="RRM_snRNP70"/>
    <property type="match status" value="1"/>
</dbReference>
<dbReference type="GO" id="GO:0005685">
    <property type="term" value="C:U1 snRNP"/>
    <property type="evidence" value="ECO:0007669"/>
    <property type="project" value="TreeGrafter"/>
</dbReference>
<evidence type="ECO:0000259" key="8">
    <source>
        <dbReference type="PROSITE" id="PS50102"/>
    </source>
</evidence>
<evidence type="ECO:0000256" key="3">
    <source>
        <dbReference type="ARBA" id="ARBA00023242"/>
    </source>
</evidence>
<keyword evidence="6" id="KW-0175">Coiled coil</keyword>
<dbReference type="GO" id="GO:0071004">
    <property type="term" value="C:U2-type prespliceosome"/>
    <property type="evidence" value="ECO:0007669"/>
    <property type="project" value="TreeGrafter"/>
</dbReference>
<evidence type="ECO:0000256" key="4">
    <source>
        <dbReference type="ARBA" id="ARBA00023274"/>
    </source>
</evidence>
<comment type="subcellular location">
    <subcellularLocation>
        <location evidence="1">Nucleus</location>
    </subcellularLocation>
</comment>
<feature type="region of interest" description="Disordered" evidence="7">
    <location>
        <begin position="244"/>
        <end position="475"/>
    </location>
</feature>
<dbReference type="GO" id="GO:0000398">
    <property type="term" value="P:mRNA splicing, via spliceosome"/>
    <property type="evidence" value="ECO:0007669"/>
    <property type="project" value="TreeGrafter"/>
</dbReference>
<comment type="caution">
    <text evidence="9">The sequence shown here is derived from an EMBL/GenBank/DDBJ whole genome shotgun (WGS) entry which is preliminary data.</text>
</comment>
<dbReference type="SUPFAM" id="SSF54928">
    <property type="entry name" value="RNA-binding domain, RBD"/>
    <property type="match status" value="1"/>
</dbReference>
<dbReference type="SMART" id="SM00360">
    <property type="entry name" value="RRM"/>
    <property type="match status" value="1"/>
</dbReference>
<protein>
    <recommendedName>
        <fullName evidence="8">RRM domain-containing protein</fullName>
    </recommendedName>
</protein>
<dbReference type="PANTHER" id="PTHR13952:SF5">
    <property type="entry name" value="U1 SMALL NUCLEAR RIBONUCLEOPROTEIN 70 KDA"/>
    <property type="match status" value="1"/>
</dbReference>
<dbReference type="InterPro" id="IPR035979">
    <property type="entry name" value="RBD_domain_sf"/>
</dbReference>
<evidence type="ECO:0000256" key="5">
    <source>
        <dbReference type="PROSITE-ProRule" id="PRU00176"/>
    </source>
</evidence>
<dbReference type="AlphaFoldDB" id="A0AAW1QL82"/>
<feature type="region of interest" description="Disordered" evidence="7">
    <location>
        <begin position="90"/>
        <end position="112"/>
    </location>
</feature>
<evidence type="ECO:0000313" key="10">
    <source>
        <dbReference type="Proteomes" id="UP001445335"/>
    </source>
</evidence>
<feature type="coiled-coil region" evidence="6">
    <location>
        <begin position="125"/>
        <end position="152"/>
    </location>
</feature>
<dbReference type="InterPro" id="IPR051183">
    <property type="entry name" value="U1_U11-U12_snRNP_70-35kDa"/>
</dbReference>
<feature type="compositionally biased region" description="Low complexity" evidence="7">
    <location>
        <begin position="267"/>
        <end position="282"/>
    </location>
</feature>
<evidence type="ECO:0000256" key="6">
    <source>
        <dbReference type="SAM" id="Coils"/>
    </source>
</evidence>
<dbReference type="InterPro" id="IPR012677">
    <property type="entry name" value="Nucleotide-bd_a/b_plait_sf"/>
</dbReference>
<dbReference type="Gene3D" id="3.30.70.330">
    <property type="match status" value="1"/>
</dbReference>
<feature type="compositionally biased region" description="Basic and acidic residues" evidence="7">
    <location>
        <begin position="29"/>
        <end position="43"/>
    </location>
</feature>